<evidence type="ECO:0000256" key="4">
    <source>
        <dbReference type="ARBA" id="ARBA00019200"/>
    </source>
</evidence>
<dbReference type="EMBL" id="JXKG01000017">
    <property type="protein sequence ID" value="OJG14494.1"/>
    <property type="molecule type" value="Genomic_DNA"/>
</dbReference>
<dbReference type="InterPro" id="IPR027417">
    <property type="entry name" value="P-loop_NTPase"/>
</dbReference>
<evidence type="ECO:0000256" key="8">
    <source>
        <dbReference type="ARBA" id="ARBA00022840"/>
    </source>
</evidence>
<comment type="pathway">
    <text evidence="1">Capsule biogenesis; capsule polysaccharide biosynthesis.</text>
</comment>
<reference evidence="16 18" key="2">
    <citation type="submission" date="2015-08" db="EMBL/GenBank/DDBJ databases">
        <title>Enterococcus genome sequence.</title>
        <authorList>
            <person name="Acedo J.Z."/>
            <person name="Vederas J.C."/>
        </authorList>
    </citation>
    <scope>NUCLEOTIDE SEQUENCE [LARGE SCALE GENOMIC DNA]</scope>
    <source>
        <strain evidence="16 18">49</strain>
    </source>
</reference>
<name>A0A1L8R418_9ENTE</name>
<dbReference type="NCBIfam" id="TIGR01007">
    <property type="entry name" value="eps_fam"/>
    <property type="match status" value="1"/>
</dbReference>
<organism evidence="15 17">
    <name type="scientific">Enterococcus canintestini</name>
    <dbReference type="NCBI Taxonomy" id="317010"/>
    <lineage>
        <taxon>Bacteria</taxon>
        <taxon>Bacillati</taxon>
        <taxon>Bacillota</taxon>
        <taxon>Bacilli</taxon>
        <taxon>Lactobacillales</taxon>
        <taxon>Enterococcaceae</taxon>
        <taxon>Enterococcus</taxon>
    </lineage>
</organism>
<evidence type="ECO:0000256" key="10">
    <source>
        <dbReference type="ARBA" id="ARBA00023137"/>
    </source>
</evidence>
<dbReference type="CDD" id="cd05387">
    <property type="entry name" value="BY-kinase"/>
    <property type="match status" value="1"/>
</dbReference>
<dbReference type="InterPro" id="IPR050445">
    <property type="entry name" value="Bact_polysacc_biosynth/exp"/>
</dbReference>
<evidence type="ECO:0000256" key="13">
    <source>
        <dbReference type="ARBA" id="ARBA00051245"/>
    </source>
</evidence>
<evidence type="ECO:0000256" key="11">
    <source>
        <dbReference type="ARBA" id="ARBA00023169"/>
    </source>
</evidence>
<evidence type="ECO:0000256" key="7">
    <source>
        <dbReference type="ARBA" id="ARBA00022777"/>
    </source>
</evidence>
<keyword evidence="11" id="KW-0270">Exopolysaccharide synthesis</keyword>
<evidence type="ECO:0000313" key="17">
    <source>
        <dbReference type="Proteomes" id="UP000182835"/>
    </source>
</evidence>
<evidence type="ECO:0000259" key="14">
    <source>
        <dbReference type="Pfam" id="PF13614"/>
    </source>
</evidence>
<dbReference type="Gene3D" id="3.40.50.300">
    <property type="entry name" value="P-loop containing nucleotide triphosphate hydrolases"/>
    <property type="match status" value="1"/>
</dbReference>
<comment type="similarity">
    <text evidence="2">Belongs to the CpsD/CapB family.</text>
</comment>
<dbReference type="Proteomes" id="UP000216797">
    <property type="component" value="Unassembled WGS sequence"/>
</dbReference>
<dbReference type="SUPFAM" id="SSF52540">
    <property type="entry name" value="P-loop containing nucleoside triphosphate hydrolases"/>
    <property type="match status" value="1"/>
</dbReference>
<keyword evidence="10" id="KW-0829">Tyrosine-protein kinase</keyword>
<keyword evidence="9" id="KW-0972">Capsule biogenesis/degradation</keyword>
<evidence type="ECO:0000256" key="5">
    <source>
        <dbReference type="ARBA" id="ARBA00022679"/>
    </source>
</evidence>
<dbReference type="InterPro" id="IPR005702">
    <property type="entry name" value="Wzc-like_C"/>
</dbReference>
<evidence type="ECO:0000313" key="15">
    <source>
        <dbReference type="EMBL" id="OJG14494.1"/>
    </source>
</evidence>
<dbReference type="EC" id="2.7.10.2" evidence="3"/>
<dbReference type="EMBL" id="LHUG01000002">
    <property type="protein sequence ID" value="PAB01861.1"/>
    <property type="molecule type" value="Genomic_DNA"/>
</dbReference>
<feature type="domain" description="AAA" evidence="14">
    <location>
        <begin position="50"/>
        <end position="188"/>
    </location>
</feature>
<evidence type="ECO:0000256" key="12">
    <source>
        <dbReference type="ARBA" id="ARBA00024964"/>
    </source>
</evidence>
<keyword evidence="5" id="KW-0808">Transferase</keyword>
<sequence>MAKKHTERKGTQTHPVSLITLVDPSSPISEQFRTIRTNIQFASSADRQIKTIVITSSGPGEGKSTSSANLAVVFAKSGQRVLLVDADMRKPTVYKTFKLNNEVGLSTVLSTQKSVLEAAQQTTVENLSVLTSGPKAPNPSELLGSARMDQVIDEARNLYDIVIFDMPPVVAVTDAQIMASKADGTVLVIRENVSRKESLIKARDLLKMVGARVLGVVYNGAQHTKDQGYYYYYGS</sequence>
<keyword evidence="8" id="KW-0067">ATP-binding</keyword>
<evidence type="ECO:0000256" key="3">
    <source>
        <dbReference type="ARBA" id="ARBA00011903"/>
    </source>
</evidence>
<comment type="catalytic activity">
    <reaction evidence="13">
        <text>L-tyrosyl-[protein] + ATP = O-phospho-L-tyrosyl-[protein] + ADP + H(+)</text>
        <dbReference type="Rhea" id="RHEA:10596"/>
        <dbReference type="Rhea" id="RHEA-COMP:10136"/>
        <dbReference type="Rhea" id="RHEA-COMP:20101"/>
        <dbReference type="ChEBI" id="CHEBI:15378"/>
        <dbReference type="ChEBI" id="CHEBI:30616"/>
        <dbReference type="ChEBI" id="CHEBI:46858"/>
        <dbReference type="ChEBI" id="CHEBI:61978"/>
        <dbReference type="ChEBI" id="CHEBI:456216"/>
        <dbReference type="EC" id="2.7.10.2"/>
    </reaction>
</comment>
<evidence type="ECO:0000313" key="16">
    <source>
        <dbReference type="EMBL" id="PAB01861.1"/>
    </source>
</evidence>
<dbReference type="STRING" id="317010.RU96_GL000824"/>
<keyword evidence="18" id="KW-1185">Reference proteome</keyword>
<dbReference type="Proteomes" id="UP000182835">
    <property type="component" value="Unassembled WGS sequence"/>
</dbReference>
<dbReference type="FunFam" id="3.40.50.300:FF:000527">
    <property type="entry name" value="Tyrosine-protein kinase etk"/>
    <property type="match status" value="1"/>
</dbReference>
<dbReference type="PANTHER" id="PTHR32309:SF13">
    <property type="entry name" value="FERRIC ENTEROBACTIN TRANSPORT PROTEIN FEPE"/>
    <property type="match status" value="1"/>
</dbReference>
<evidence type="ECO:0000256" key="2">
    <source>
        <dbReference type="ARBA" id="ARBA00007316"/>
    </source>
</evidence>
<comment type="function">
    <text evidence="12">Involved in the regulation of capsular polysaccharide biosynthesis. Autophosphorylation of CpsD attenuates its activity and reduces the level of encapsulation. May be part of a complex that directs the coordinated polymerization and export to the cell surface of the capsular polysaccharide.</text>
</comment>
<evidence type="ECO:0000256" key="9">
    <source>
        <dbReference type="ARBA" id="ARBA00022903"/>
    </source>
</evidence>
<dbReference type="Pfam" id="PF13614">
    <property type="entry name" value="AAA_31"/>
    <property type="match status" value="1"/>
</dbReference>
<evidence type="ECO:0000256" key="6">
    <source>
        <dbReference type="ARBA" id="ARBA00022741"/>
    </source>
</evidence>
<dbReference type="UniPathway" id="UPA00934"/>
<reference evidence="15 17" key="1">
    <citation type="submission" date="2014-12" db="EMBL/GenBank/DDBJ databases">
        <title>Draft genome sequences of 29 type strains of Enterococci.</title>
        <authorList>
            <person name="Zhong Z."/>
            <person name="Sun Z."/>
            <person name="Liu W."/>
            <person name="Zhang W."/>
            <person name="Zhang H."/>
        </authorList>
    </citation>
    <scope>NUCLEOTIDE SEQUENCE [LARGE SCALE GENOMIC DNA]</scope>
    <source>
        <strain evidence="15 17">DSM 21207</strain>
    </source>
</reference>
<dbReference type="PANTHER" id="PTHR32309">
    <property type="entry name" value="TYROSINE-PROTEIN KINASE"/>
    <property type="match status" value="1"/>
</dbReference>
<dbReference type="GO" id="GO:0005524">
    <property type="term" value="F:ATP binding"/>
    <property type="evidence" value="ECO:0007669"/>
    <property type="project" value="UniProtKB-KW"/>
</dbReference>
<keyword evidence="6" id="KW-0547">Nucleotide-binding</keyword>
<evidence type="ECO:0000256" key="1">
    <source>
        <dbReference type="ARBA" id="ARBA00005132"/>
    </source>
</evidence>
<dbReference type="AlphaFoldDB" id="A0A1L8R418"/>
<comment type="caution">
    <text evidence="15">The sequence shown here is derived from an EMBL/GenBank/DDBJ whole genome shotgun (WGS) entry which is preliminary data.</text>
</comment>
<accession>A0A1L8R418</accession>
<dbReference type="InterPro" id="IPR025669">
    <property type="entry name" value="AAA_dom"/>
</dbReference>
<proteinExistence type="inferred from homology"/>
<dbReference type="RefSeq" id="WP_071865345.1">
    <property type="nucleotide sequence ID" value="NZ_JBHLVQ010000008.1"/>
</dbReference>
<gene>
    <name evidence="16" type="ORF">AKL21_02710</name>
    <name evidence="15" type="ORF">RU96_GL000824</name>
</gene>
<dbReference type="GO" id="GO:0005886">
    <property type="term" value="C:plasma membrane"/>
    <property type="evidence" value="ECO:0007669"/>
    <property type="project" value="TreeGrafter"/>
</dbReference>
<dbReference type="GO" id="GO:0042802">
    <property type="term" value="F:identical protein binding"/>
    <property type="evidence" value="ECO:0007669"/>
    <property type="project" value="UniProtKB-ARBA"/>
</dbReference>
<dbReference type="GO" id="GO:0004715">
    <property type="term" value="F:non-membrane spanning protein tyrosine kinase activity"/>
    <property type="evidence" value="ECO:0007669"/>
    <property type="project" value="UniProtKB-EC"/>
</dbReference>
<protein>
    <recommendedName>
        <fullName evidence="4">Tyrosine-protein kinase CpsD</fullName>
        <ecNumber evidence="3">2.7.10.2</ecNumber>
    </recommendedName>
</protein>
<dbReference type="OrthoDB" id="9794577at2"/>
<dbReference type="GO" id="GO:0045227">
    <property type="term" value="P:capsule polysaccharide biosynthetic process"/>
    <property type="evidence" value="ECO:0007669"/>
    <property type="project" value="UniProtKB-UniPathway"/>
</dbReference>
<evidence type="ECO:0000313" key="18">
    <source>
        <dbReference type="Proteomes" id="UP000216797"/>
    </source>
</evidence>
<keyword evidence="7 15" id="KW-0418">Kinase</keyword>